<evidence type="ECO:0000256" key="6">
    <source>
        <dbReference type="SAM" id="Phobius"/>
    </source>
</evidence>
<reference evidence="8 9" key="1">
    <citation type="submission" date="2016-10" db="EMBL/GenBank/DDBJ databases">
        <authorList>
            <person name="de Groot N.N."/>
        </authorList>
    </citation>
    <scope>NUCLEOTIDE SEQUENCE [LARGE SCALE GENOMIC DNA]</scope>
    <source>
        <strain evidence="8 9">CPCC 202699</strain>
    </source>
</reference>
<proteinExistence type="predicted"/>
<keyword evidence="3 6" id="KW-0812">Transmembrane</keyword>
<accession>A0A1H3RY33</accession>
<gene>
    <name evidence="8" type="ORF">SAMN05421504_11272</name>
</gene>
<dbReference type="Pfam" id="PF13396">
    <property type="entry name" value="PLDc_N"/>
    <property type="match status" value="1"/>
</dbReference>
<sequence length="82" mass="8750">MHAVHLLATQARPEAWIAGGLIIAVILAFALLFLGALISILGSPLSGGMKLVWVIFAFCAPFLGSLLWFIVGKGNAYRQVRA</sequence>
<evidence type="ECO:0000256" key="3">
    <source>
        <dbReference type="ARBA" id="ARBA00022692"/>
    </source>
</evidence>
<dbReference type="OrthoDB" id="3298527at2"/>
<evidence type="ECO:0000256" key="4">
    <source>
        <dbReference type="ARBA" id="ARBA00022989"/>
    </source>
</evidence>
<dbReference type="InterPro" id="IPR027379">
    <property type="entry name" value="CLS_N"/>
</dbReference>
<keyword evidence="5 6" id="KW-0472">Membrane</keyword>
<feature type="transmembrane region" description="Helical" evidence="6">
    <location>
        <begin position="15"/>
        <end position="39"/>
    </location>
</feature>
<evidence type="ECO:0000313" key="9">
    <source>
        <dbReference type="Proteomes" id="UP000199515"/>
    </source>
</evidence>
<organism evidence="8 9">
    <name type="scientific">Amycolatopsis xylanica</name>
    <dbReference type="NCBI Taxonomy" id="589385"/>
    <lineage>
        <taxon>Bacteria</taxon>
        <taxon>Bacillati</taxon>
        <taxon>Actinomycetota</taxon>
        <taxon>Actinomycetes</taxon>
        <taxon>Pseudonocardiales</taxon>
        <taxon>Pseudonocardiaceae</taxon>
        <taxon>Amycolatopsis</taxon>
    </lineage>
</organism>
<evidence type="ECO:0000256" key="2">
    <source>
        <dbReference type="ARBA" id="ARBA00022475"/>
    </source>
</evidence>
<evidence type="ECO:0000256" key="5">
    <source>
        <dbReference type="ARBA" id="ARBA00023136"/>
    </source>
</evidence>
<dbReference type="Proteomes" id="UP000199515">
    <property type="component" value="Unassembled WGS sequence"/>
</dbReference>
<dbReference type="GO" id="GO:0005886">
    <property type="term" value="C:plasma membrane"/>
    <property type="evidence" value="ECO:0007669"/>
    <property type="project" value="UniProtKB-SubCell"/>
</dbReference>
<protein>
    <submittedName>
        <fullName evidence="8">Phospholipase_D-nuclease N-terminal</fullName>
    </submittedName>
</protein>
<keyword evidence="4 6" id="KW-1133">Transmembrane helix</keyword>
<dbReference type="AlphaFoldDB" id="A0A1H3RY33"/>
<feature type="domain" description="Cardiolipin synthase N-terminal" evidence="7">
    <location>
        <begin position="32"/>
        <end position="72"/>
    </location>
</feature>
<evidence type="ECO:0000259" key="7">
    <source>
        <dbReference type="Pfam" id="PF13396"/>
    </source>
</evidence>
<evidence type="ECO:0000313" key="8">
    <source>
        <dbReference type="EMBL" id="SDZ30238.1"/>
    </source>
</evidence>
<evidence type="ECO:0000256" key="1">
    <source>
        <dbReference type="ARBA" id="ARBA00004651"/>
    </source>
</evidence>
<dbReference type="EMBL" id="FNON01000012">
    <property type="protein sequence ID" value="SDZ30238.1"/>
    <property type="molecule type" value="Genomic_DNA"/>
</dbReference>
<dbReference type="RefSeq" id="WP_091298335.1">
    <property type="nucleotide sequence ID" value="NZ_FNON01000012.1"/>
</dbReference>
<dbReference type="STRING" id="589385.SAMN05421504_11272"/>
<feature type="transmembrane region" description="Helical" evidence="6">
    <location>
        <begin position="51"/>
        <end position="71"/>
    </location>
</feature>
<keyword evidence="9" id="KW-1185">Reference proteome</keyword>
<keyword evidence="2" id="KW-1003">Cell membrane</keyword>
<name>A0A1H3RY33_9PSEU</name>
<comment type="subcellular location">
    <subcellularLocation>
        <location evidence="1">Cell membrane</location>
        <topology evidence="1">Multi-pass membrane protein</topology>
    </subcellularLocation>
</comment>